<dbReference type="SMART" id="SM00846">
    <property type="entry name" value="Gp_dh_N"/>
    <property type="match status" value="1"/>
</dbReference>
<dbReference type="InterPro" id="IPR020830">
    <property type="entry name" value="GlycerAld_3-P_DH_AS"/>
</dbReference>
<dbReference type="GO" id="GO:0004365">
    <property type="term" value="F:glyceraldehyde-3-phosphate dehydrogenase (NAD+) (phosphorylating) activity"/>
    <property type="evidence" value="ECO:0007669"/>
    <property type="project" value="UniProtKB-ARBA"/>
</dbReference>
<dbReference type="AlphaFoldDB" id="A0A5B7WVW2"/>
<dbReference type="SUPFAM" id="SSF55347">
    <property type="entry name" value="Glyceraldehyde-3-phosphate dehydrogenase-like, C-terminal domain"/>
    <property type="match status" value="1"/>
</dbReference>
<feature type="binding site" evidence="5">
    <location>
        <begin position="211"/>
        <end position="212"/>
    </location>
    <ligand>
        <name>D-glyceraldehyde 3-phosphate</name>
        <dbReference type="ChEBI" id="CHEBI:59776"/>
    </ligand>
</feature>
<evidence type="ECO:0000259" key="10">
    <source>
        <dbReference type="SMART" id="SM00846"/>
    </source>
</evidence>
<feature type="binding site" evidence="5">
    <location>
        <position position="183"/>
    </location>
    <ligand>
        <name>D-glyceraldehyde 3-phosphate</name>
        <dbReference type="ChEBI" id="CHEBI:59776"/>
    </ligand>
</feature>
<gene>
    <name evidence="11" type="primary">gap2</name>
    <name evidence="11" type="ORF">GcLGCM259_1680</name>
</gene>
<evidence type="ECO:0000313" key="12">
    <source>
        <dbReference type="Proteomes" id="UP000307000"/>
    </source>
</evidence>
<dbReference type="GO" id="GO:0051287">
    <property type="term" value="F:NAD binding"/>
    <property type="evidence" value="ECO:0007669"/>
    <property type="project" value="InterPro"/>
</dbReference>
<dbReference type="CDD" id="cd05214">
    <property type="entry name" value="GAPDH_I_N"/>
    <property type="match status" value="1"/>
</dbReference>
<organism evidence="11 12">
    <name type="scientific">Glutamicibacter creatinolyticus</name>
    <dbReference type="NCBI Taxonomy" id="162496"/>
    <lineage>
        <taxon>Bacteria</taxon>
        <taxon>Bacillati</taxon>
        <taxon>Actinomycetota</taxon>
        <taxon>Actinomycetes</taxon>
        <taxon>Micrococcales</taxon>
        <taxon>Micrococcaceae</taxon>
        <taxon>Glutamicibacter</taxon>
    </lineage>
</organism>
<dbReference type="GO" id="GO:0005737">
    <property type="term" value="C:cytoplasm"/>
    <property type="evidence" value="ECO:0007669"/>
    <property type="project" value="UniProtKB-SubCell"/>
</dbReference>
<dbReference type="EMBL" id="CP034412">
    <property type="protein sequence ID" value="QCY47404.1"/>
    <property type="molecule type" value="Genomic_DNA"/>
</dbReference>
<evidence type="ECO:0000256" key="5">
    <source>
        <dbReference type="PIRSR" id="PIRSR000149-2"/>
    </source>
</evidence>
<evidence type="ECO:0000256" key="2">
    <source>
        <dbReference type="ARBA" id="ARBA00007406"/>
    </source>
</evidence>
<proteinExistence type="inferred from homology"/>
<dbReference type="Proteomes" id="UP000307000">
    <property type="component" value="Chromosome"/>
</dbReference>
<evidence type="ECO:0000256" key="9">
    <source>
        <dbReference type="RuleBase" id="RU361160"/>
    </source>
</evidence>
<dbReference type="RefSeq" id="WP_138177807.1">
    <property type="nucleotide sequence ID" value="NZ_BAAAGL010000016.1"/>
</dbReference>
<feature type="binding site" evidence="6">
    <location>
        <position position="35"/>
    </location>
    <ligand>
        <name>NAD(+)</name>
        <dbReference type="ChEBI" id="CHEBI:57540"/>
    </ligand>
</feature>
<feature type="site" description="Activates thiol group during catalysis" evidence="7">
    <location>
        <position position="180"/>
    </location>
</feature>
<sequence>MTTRVGINGFGRIGRNYLRAALAKNADIEIVAVNDLGSIDSLAHLVKFDSVLGVLPVEVSVEEDVIVVGEKRIKVLSEKNPENLPWGELNVDIVVESTGRFTKAKDAQKHLDAGAKKVIISAPAKNNDITIVMGVNDDQYDPANHHIISNASCTTNCLAPMAKVLNDEFGIVDGLMTTIHAYTADQRLQDAPHKDPRRARAAALNIIPTTTGAAKAIGSVLPELKGKLHGYAMRVPVPTGSATDLTVNLPREVTVEEVNAAFEKAASEGSLAPYLQYSTDPLVSSDIVTNPHSAIFDSELTTVMGKSVKVLAWYDNEWGYSSRLVDLTQFVGSQL</sequence>
<feature type="domain" description="Glyceraldehyde 3-phosphate dehydrogenase NAD(P) binding" evidence="10">
    <location>
        <begin position="3"/>
        <end position="153"/>
    </location>
</feature>
<dbReference type="GO" id="GO:0006006">
    <property type="term" value="P:glucose metabolic process"/>
    <property type="evidence" value="ECO:0007669"/>
    <property type="project" value="InterPro"/>
</dbReference>
<dbReference type="InterPro" id="IPR020831">
    <property type="entry name" value="GlycerAld/Erythrose_P_DH"/>
</dbReference>
<dbReference type="FunFam" id="3.30.360.10:FF:000002">
    <property type="entry name" value="Glyceraldehyde-3-phosphate dehydrogenase"/>
    <property type="match status" value="1"/>
</dbReference>
<dbReference type="NCBIfam" id="TIGR01534">
    <property type="entry name" value="GAPDH-I"/>
    <property type="match status" value="1"/>
</dbReference>
<feature type="binding site" evidence="5">
    <location>
        <begin position="152"/>
        <end position="154"/>
    </location>
    <ligand>
        <name>D-glyceraldehyde 3-phosphate</name>
        <dbReference type="ChEBI" id="CHEBI:59776"/>
    </ligand>
</feature>
<keyword evidence="3 9" id="KW-0560">Oxidoreductase</keyword>
<dbReference type="CDD" id="cd18126">
    <property type="entry name" value="GAPDH_I_C"/>
    <property type="match status" value="1"/>
</dbReference>
<dbReference type="InterPro" id="IPR020828">
    <property type="entry name" value="GlycerAld_3-P_DH_NAD(P)-bd"/>
</dbReference>
<protein>
    <recommendedName>
        <fullName evidence="9">Glyceraldehyde-3-phosphate dehydrogenase</fullName>
        <ecNumber evidence="9">1.2.1.-</ecNumber>
    </recommendedName>
</protein>
<comment type="subcellular location">
    <subcellularLocation>
        <location evidence="1">Cytoplasm</location>
    </subcellularLocation>
</comment>
<keyword evidence="6" id="KW-0520">NAD</keyword>
<dbReference type="Pfam" id="PF02800">
    <property type="entry name" value="Gp_dh_C"/>
    <property type="match status" value="1"/>
</dbReference>
<dbReference type="InterPro" id="IPR020829">
    <property type="entry name" value="GlycerAld_3-P_DH_cat"/>
</dbReference>
<evidence type="ECO:0000313" key="11">
    <source>
        <dbReference type="EMBL" id="QCY47404.1"/>
    </source>
</evidence>
<dbReference type="InterPro" id="IPR006424">
    <property type="entry name" value="Glyceraldehyde-3-P_DH_1"/>
</dbReference>
<evidence type="ECO:0000256" key="3">
    <source>
        <dbReference type="ARBA" id="ARBA00023002"/>
    </source>
</evidence>
<dbReference type="PROSITE" id="PS00071">
    <property type="entry name" value="GAPDH"/>
    <property type="match status" value="1"/>
</dbReference>
<evidence type="ECO:0000256" key="1">
    <source>
        <dbReference type="ARBA" id="ARBA00004496"/>
    </source>
</evidence>
<dbReference type="EC" id="1.2.1.-" evidence="9"/>
<evidence type="ECO:0000256" key="8">
    <source>
        <dbReference type="RuleBase" id="RU000397"/>
    </source>
</evidence>
<feature type="active site" description="Nucleophile" evidence="4">
    <location>
        <position position="153"/>
    </location>
</feature>
<feature type="binding site" evidence="6">
    <location>
        <position position="121"/>
    </location>
    <ligand>
        <name>NAD(+)</name>
        <dbReference type="ChEBI" id="CHEBI:57540"/>
    </ligand>
</feature>
<dbReference type="KEGG" id="gcr:GcLGCM259_1680"/>
<dbReference type="PRINTS" id="PR00078">
    <property type="entry name" value="G3PDHDRGNASE"/>
</dbReference>
<keyword evidence="12" id="KW-1185">Reference proteome</keyword>
<dbReference type="PANTHER" id="PTHR43148">
    <property type="entry name" value="GLYCERALDEHYDE-3-PHOSPHATE DEHYDROGENASE 2"/>
    <property type="match status" value="1"/>
</dbReference>
<name>A0A5B7WVW2_9MICC</name>
<dbReference type="GO" id="GO:0050661">
    <property type="term" value="F:NADP binding"/>
    <property type="evidence" value="ECO:0007669"/>
    <property type="project" value="InterPro"/>
</dbReference>
<reference evidence="11 12" key="1">
    <citation type="submission" date="2018-12" db="EMBL/GenBank/DDBJ databases">
        <title>Complete Genome Sequence of Glutamicibacter creatinolyticus strain LGCM259,isolated from an abscess of a 12-year-old mare in Italy.</title>
        <authorList>
            <person name="Santos R.G."/>
            <person name="Silva A.L."/>
            <person name="Seyffert N."/>
            <person name="Castro T.L.P."/>
            <person name="Attili A.R."/>
            <person name="Rifici C."/>
            <person name="Mazzullo G."/>
            <person name="Brenig B."/>
            <person name="Venanzi F."/>
            <person name="Azevedo V."/>
        </authorList>
    </citation>
    <scope>NUCLEOTIDE SEQUENCE [LARGE SCALE GENOMIC DNA]</scope>
    <source>
        <strain evidence="11 12">LGCM 259</strain>
    </source>
</reference>
<keyword evidence="6" id="KW-0547">Nucleotide-binding</keyword>
<dbReference type="SUPFAM" id="SSF51735">
    <property type="entry name" value="NAD(P)-binding Rossmann-fold domains"/>
    <property type="match status" value="1"/>
</dbReference>
<dbReference type="PIRSF" id="PIRSF000149">
    <property type="entry name" value="GAP_DH"/>
    <property type="match status" value="1"/>
</dbReference>
<evidence type="ECO:0000256" key="6">
    <source>
        <dbReference type="PIRSR" id="PIRSR000149-3"/>
    </source>
</evidence>
<dbReference type="Gene3D" id="3.30.360.10">
    <property type="entry name" value="Dihydrodipicolinate Reductase, domain 2"/>
    <property type="match status" value="1"/>
</dbReference>
<dbReference type="FunFam" id="3.40.50.720:FF:000001">
    <property type="entry name" value="Glyceraldehyde-3-phosphate dehydrogenase"/>
    <property type="match status" value="1"/>
</dbReference>
<evidence type="ECO:0000256" key="4">
    <source>
        <dbReference type="PIRSR" id="PIRSR000149-1"/>
    </source>
</evidence>
<dbReference type="Gene3D" id="3.40.50.720">
    <property type="entry name" value="NAD(P)-binding Rossmann-like Domain"/>
    <property type="match status" value="1"/>
</dbReference>
<accession>A0A5B7WVW2</accession>
<feature type="binding site" evidence="6">
    <location>
        <begin position="12"/>
        <end position="13"/>
    </location>
    <ligand>
        <name>NAD(+)</name>
        <dbReference type="ChEBI" id="CHEBI:57540"/>
    </ligand>
</feature>
<evidence type="ECO:0000256" key="7">
    <source>
        <dbReference type="PIRSR" id="PIRSR000149-4"/>
    </source>
</evidence>
<feature type="binding site" evidence="5">
    <location>
        <position position="234"/>
    </location>
    <ligand>
        <name>D-glyceraldehyde 3-phosphate</name>
        <dbReference type="ChEBI" id="CHEBI:59776"/>
    </ligand>
</feature>
<dbReference type="Pfam" id="PF00044">
    <property type="entry name" value="Gp_dh_N"/>
    <property type="match status" value="1"/>
</dbReference>
<feature type="binding site" evidence="6">
    <location>
        <position position="316"/>
    </location>
    <ligand>
        <name>NAD(+)</name>
        <dbReference type="ChEBI" id="CHEBI:57540"/>
    </ligand>
</feature>
<comment type="similarity">
    <text evidence="2 8">Belongs to the glyceraldehyde-3-phosphate dehydrogenase family.</text>
</comment>
<dbReference type="InterPro" id="IPR036291">
    <property type="entry name" value="NAD(P)-bd_dom_sf"/>
</dbReference>